<dbReference type="Gene3D" id="3.90.1150.30">
    <property type="match status" value="1"/>
</dbReference>
<organism evidence="1 2">
    <name type="scientific">Niveispirillum lacus</name>
    <dbReference type="NCBI Taxonomy" id="1981099"/>
    <lineage>
        <taxon>Bacteria</taxon>
        <taxon>Pseudomonadati</taxon>
        <taxon>Pseudomonadota</taxon>
        <taxon>Alphaproteobacteria</taxon>
        <taxon>Rhodospirillales</taxon>
        <taxon>Azospirillaceae</taxon>
        <taxon>Niveispirillum</taxon>
    </lineage>
</organism>
<protein>
    <recommendedName>
        <fullName evidence="3">DifB protein</fullName>
    </recommendedName>
</protein>
<dbReference type="Pfam" id="PF04237">
    <property type="entry name" value="YjbR"/>
    <property type="match status" value="1"/>
</dbReference>
<dbReference type="AlphaFoldDB" id="A0A255YWR3"/>
<dbReference type="EMBL" id="NOXU01000030">
    <property type="protein sequence ID" value="OYQ33677.1"/>
    <property type="molecule type" value="Genomic_DNA"/>
</dbReference>
<keyword evidence="2" id="KW-1185">Reference proteome</keyword>
<name>A0A255YWR3_9PROT</name>
<proteinExistence type="predicted"/>
<dbReference type="InterPro" id="IPR038056">
    <property type="entry name" value="YjbR-like_sf"/>
</dbReference>
<reference evidence="1 2" key="1">
    <citation type="submission" date="2017-07" db="EMBL/GenBank/DDBJ databases">
        <title>Niveispirillum cyanobacteriorum sp. nov., isolated from cyanobacterial aggregates in a eutrophic lake.</title>
        <authorList>
            <person name="Cai H."/>
        </authorList>
    </citation>
    <scope>NUCLEOTIDE SEQUENCE [LARGE SCALE GENOMIC DNA]</scope>
    <source>
        <strain evidence="2">TH1-14</strain>
    </source>
</reference>
<sequence length="147" mass="16491">MGTIQEHCFPLMDGAFSSVSHDQPDATMTMLPFADAEQTLRTHALTLPEAAEDFPWGERVIKVRGKIFIFVHHYEGVFRVTLKLPQSRDFALDLPGTQPTGYGLGKAGWVTFKFKAGDEIDVERLCHWTLESYRAVAPKRLSALLPT</sequence>
<gene>
    <name evidence="1" type="ORF">CHU95_15065</name>
</gene>
<evidence type="ECO:0008006" key="3">
    <source>
        <dbReference type="Google" id="ProtNLM"/>
    </source>
</evidence>
<evidence type="ECO:0000313" key="2">
    <source>
        <dbReference type="Proteomes" id="UP000216998"/>
    </source>
</evidence>
<dbReference type="SUPFAM" id="SSF142906">
    <property type="entry name" value="YjbR-like"/>
    <property type="match status" value="1"/>
</dbReference>
<comment type="caution">
    <text evidence="1">The sequence shown here is derived from an EMBL/GenBank/DDBJ whole genome shotgun (WGS) entry which is preliminary data.</text>
</comment>
<dbReference type="OrthoDB" id="8479417at2"/>
<accession>A0A255YWR3</accession>
<dbReference type="Proteomes" id="UP000216998">
    <property type="component" value="Unassembled WGS sequence"/>
</dbReference>
<evidence type="ECO:0000313" key="1">
    <source>
        <dbReference type="EMBL" id="OYQ33677.1"/>
    </source>
</evidence>
<dbReference type="InterPro" id="IPR058532">
    <property type="entry name" value="YjbR/MT2646/Rv2570-like"/>
</dbReference>